<evidence type="ECO:0000256" key="2">
    <source>
        <dbReference type="ARBA" id="ARBA00022729"/>
    </source>
</evidence>
<dbReference type="SUPFAM" id="SSF53822">
    <property type="entry name" value="Periplasmic binding protein-like I"/>
    <property type="match status" value="1"/>
</dbReference>
<keyword evidence="2" id="KW-0732">Signal</keyword>
<evidence type="ECO:0000256" key="1">
    <source>
        <dbReference type="ARBA" id="ARBA00010062"/>
    </source>
</evidence>
<dbReference type="InterPro" id="IPR028082">
    <property type="entry name" value="Peripla_BP_I"/>
</dbReference>
<protein>
    <recommendedName>
        <fullName evidence="3">Leucine-binding protein domain-containing protein</fullName>
    </recommendedName>
</protein>
<dbReference type="InterPro" id="IPR051010">
    <property type="entry name" value="BCAA_transport"/>
</dbReference>
<dbReference type="InterPro" id="IPR028081">
    <property type="entry name" value="Leu-bd"/>
</dbReference>
<dbReference type="Proteomes" id="UP000179157">
    <property type="component" value="Unassembled WGS sequence"/>
</dbReference>
<evidence type="ECO:0000313" key="5">
    <source>
        <dbReference type="Proteomes" id="UP000179157"/>
    </source>
</evidence>
<name>A0A1F5UTD7_FRAXR</name>
<evidence type="ECO:0000313" key="4">
    <source>
        <dbReference type="EMBL" id="OGF54409.1"/>
    </source>
</evidence>
<dbReference type="PANTHER" id="PTHR30483">
    <property type="entry name" value="LEUCINE-SPECIFIC-BINDING PROTEIN"/>
    <property type="match status" value="1"/>
</dbReference>
<dbReference type="AlphaFoldDB" id="A0A1F5UTD7"/>
<comment type="caution">
    <text evidence="4">The sequence shown here is derived from an EMBL/GenBank/DDBJ whole genome shotgun (WGS) entry which is preliminary data.</text>
</comment>
<gene>
    <name evidence="4" type="ORF">A2Z21_00290</name>
</gene>
<sequence>AAPGKVAVVKFGHTGPITGVLASAETICKTFYELWTEQANARGGIFLSRQDARALVTWITYNDMADTGRASTNVERLITRDKVDIIYGSYGTFQGFAQEPLVNRLAAEGFKTIYMVGNGTAVKWETAEQFYKYYMEDKILRDSKGRPWTDWEYTIWTEMPRAFHIEALVKVLQKVGVKSVVVWEIGTLYGAESRKFLEFLLPKAGISILAKEKYPLEILDFTPLITKARSLNPDAIIQFSYPGDGMKAIQDMISLKYNPKLFYNSLGVTSGEAYTKFGANLDGIMYQSTAFPKSPKSRGAFGSGVDVMKAYVTKYGLAPDTIDGPCAYATIELMAAFIERAGSTDKAAIHAQIAKAKGNPIPTIMGPIYWDRGPWPELPGVVGQHIGTTKSSAGEDAEIVGAAFGEMGGIPRKWNAKDWETKAPVYPKPAWKA</sequence>
<proteinExistence type="inferred from homology"/>
<reference evidence="4 5" key="1">
    <citation type="journal article" date="2016" name="Nat. Commun.">
        <title>Thousands of microbial genomes shed light on interconnected biogeochemical processes in an aquifer system.</title>
        <authorList>
            <person name="Anantharaman K."/>
            <person name="Brown C.T."/>
            <person name="Hug L.A."/>
            <person name="Sharon I."/>
            <person name="Castelle C.J."/>
            <person name="Probst A.J."/>
            <person name="Thomas B.C."/>
            <person name="Singh A."/>
            <person name="Wilkins M.J."/>
            <person name="Karaoz U."/>
            <person name="Brodie E.L."/>
            <person name="Williams K.H."/>
            <person name="Hubbard S.S."/>
            <person name="Banfield J.F."/>
        </authorList>
    </citation>
    <scope>NUCLEOTIDE SEQUENCE [LARGE SCALE GENOMIC DNA]</scope>
    <source>
        <strain evidence="5">RBG_16_55_9</strain>
    </source>
</reference>
<comment type="similarity">
    <text evidence="1">Belongs to the leucine-binding protein family.</text>
</comment>
<dbReference type="STRING" id="1817864.A2Z21_00290"/>
<organism evidence="4 5">
    <name type="scientific">Fraserbacteria sp. (strain RBG_16_55_9)</name>
    <dbReference type="NCBI Taxonomy" id="1817864"/>
    <lineage>
        <taxon>Bacteria</taxon>
        <taxon>Candidatus Fraseribacteriota</taxon>
    </lineage>
</organism>
<accession>A0A1F5UTD7</accession>
<dbReference type="EMBL" id="MFGX01000082">
    <property type="protein sequence ID" value="OGF54409.1"/>
    <property type="molecule type" value="Genomic_DNA"/>
</dbReference>
<evidence type="ECO:0000259" key="3">
    <source>
        <dbReference type="Pfam" id="PF13458"/>
    </source>
</evidence>
<feature type="domain" description="Leucine-binding protein" evidence="3">
    <location>
        <begin position="9"/>
        <end position="372"/>
    </location>
</feature>
<dbReference type="PANTHER" id="PTHR30483:SF6">
    <property type="entry name" value="PERIPLASMIC BINDING PROTEIN OF ABC TRANSPORTER FOR NATURAL AMINO ACIDS"/>
    <property type="match status" value="1"/>
</dbReference>
<feature type="non-terminal residue" evidence="4">
    <location>
        <position position="1"/>
    </location>
</feature>
<dbReference type="Gene3D" id="3.40.50.2300">
    <property type="match status" value="2"/>
</dbReference>
<dbReference type="Pfam" id="PF13458">
    <property type="entry name" value="Peripla_BP_6"/>
    <property type="match status" value="1"/>
</dbReference>